<dbReference type="EMBL" id="AP023095">
    <property type="protein sequence ID" value="BCE56422.1"/>
    <property type="molecule type" value="Genomic_DNA"/>
</dbReference>
<accession>A0A809ZUS8</accession>
<gene>
    <name evidence="2" type="ORF">XF5B_39340</name>
</gene>
<evidence type="ECO:0000259" key="1">
    <source>
        <dbReference type="Pfam" id="PF13884"/>
    </source>
</evidence>
<dbReference type="InterPro" id="IPR030392">
    <property type="entry name" value="S74_ICA"/>
</dbReference>
<sequence>MGSGGGGSAPAPDPQIGQAALMNAKTGEDWLDFAKTTYATSMDRQKPIDALSQEIAQNQLVASKQQQEWATQAHDRYVNQFEPLQDKFVQQAQNWDTPEKEAEAAAKAKADVATNAAQQQAANNRKMSAMGVNPASGKWAGVDRATSLATATSEAGAENNARNVVKQQGMALEGDAINIGNGLPSQASSSVGLGLNAGTGAMNVTNSANGQFLAAGGIMNTGYQGAMAGYSNEANILQNQYNSQLTAWYDQNSLANQQTAGMMSGIGSIIGLAGMFSSKKLKKGRRRAKGNLKAVKQMPVEKWRYKEGVADGGTAEHTGPYAEDFQKATGHGDGTTIPIVDAIGVTMGAVQELSGQVDRLERAIGLGSNNSARAPKRKMTKKAA</sequence>
<name>A0A809ZUS8_9BRAD</name>
<dbReference type="AlphaFoldDB" id="A0A809ZUS8"/>
<organism evidence="2">
    <name type="scientific">Bradyrhizobium diazoefficiens</name>
    <dbReference type="NCBI Taxonomy" id="1355477"/>
    <lineage>
        <taxon>Bacteria</taxon>
        <taxon>Pseudomonadati</taxon>
        <taxon>Pseudomonadota</taxon>
        <taxon>Alphaproteobacteria</taxon>
        <taxon>Hyphomicrobiales</taxon>
        <taxon>Nitrobacteraceae</taxon>
        <taxon>Bradyrhizobium</taxon>
    </lineage>
</organism>
<dbReference type="RefSeq" id="WP_183117536.1">
    <property type="nucleotide sequence ID" value="NZ_AP022638.1"/>
</dbReference>
<evidence type="ECO:0000313" key="2">
    <source>
        <dbReference type="EMBL" id="BCE56422.1"/>
    </source>
</evidence>
<dbReference type="Pfam" id="PF13884">
    <property type="entry name" value="Peptidase_S74"/>
    <property type="match status" value="1"/>
</dbReference>
<proteinExistence type="predicted"/>
<feature type="domain" description="Peptidase S74" evidence="1">
    <location>
        <begin position="277"/>
        <end position="328"/>
    </location>
</feature>
<protein>
    <recommendedName>
        <fullName evidence="1">Peptidase S74 domain-containing protein</fullName>
    </recommendedName>
</protein>
<reference evidence="2" key="1">
    <citation type="submission" date="2020-05" db="EMBL/GenBank/DDBJ databases">
        <title>Complete genome sequence of Bradyrhizobium diazoefficiens XF5 isolated from soybean nodule.</title>
        <authorList>
            <person name="Noda R."/>
            <person name="Kakizaki K."/>
            <person name="Minamisawa K."/>
        </authorList>
    </citation>
    <scope>NUCLEOTIDE SEQUENCE</scope>
    <source>
        <strain evidence="2">XF5</strain>
    </source>
</reference>